<dbReference type="EMBL" id="JAIQCV010000012">
    <property type="protein sequence ID" value="KAH1039826.1"/>
    <property type="molecule type" value="Genomic_DNA"/>
</dbReference>
<evidence type="ECO:0000313" key="2">
    <source>
        <dbReference type="Proteomes" id="UP000828251"/>
    </source>
</evidence>
<dbReference type="AlphaFoldDB" id="A0A9D3UG15"/>
<name>A0A9D3UG15_9ROSI</name>
<evidence type="ECO:0000313" key="1">
    <source>
        <dbReference type="EMBL" id="KAH1039826.1"/>
    </source>
</evidence>
<reference evidence="1 2" key="1">
    <citation type="journal article" date="2021" name="Plant Biotechnol. J.">
        <title>Multi-omics assisted identification of the key and species-specific regulatory components of drought-tolerant mechanisms in Gossypium stocksii.</title>
        <authorList>
            <person name="Yu D."/>
            <person name="Ke L."/>
            <person name="Zhang D."/>
            <person name="Wu Y."/>
            <person name="Sun Y."/>
            <person name="Mei J."/>
            <person name="Sun J."/>
            <person name="Sun Y."/>
        </authorList>
    </citation>
    <scope>NUCLEOTIDE SEQUENCE [LARGE SCALE GENOMIC DNA]</scope>
    <source>
        <strain evidence="2">cv. E1</strain>
        <tissue evidence="1">Leaf</tissue>
    </source>
</reference>
<protein>
    <submittedName>
        <fullName evidence="1">Uncharacterized protein</fullName>
    </submittedName>
</protein>
<keyword evidence="2" id="KW-1185">Reference proteome</keyword>
<comment type="caution">
    <text evidence="1">The sequence shown here is derived from an EMBL/GenBank/DDBJ whole genome shotgun (WGS) entry which is preliminary data.</text>
</comment>
<accession>A0A9D3UG15</accession>
<gene>
    <name evidence="1" type="ORF">J1N35_041569</name>
</gene>
<sequence>MTMVPTGNGIVIPALTLKQLRVSAIREFLPGCGRITVPSSKTNELVTVDRSSQGKW</sequence>
<dbReference type="Proteomes" id="UP000828251">
    <property type="component" value="Unassembled WGS sequence"/>
</dbReference>
<organism evidence="1 2">
    <name type="scientific">Gossypium stocksii</name>
    <dbReference type="NCBI Taxonomy" id="47602"/>
    <lineage>
        <taxon>Eukaryota</taxon>
        <taxon>Viridiplantae</taxon>
        <taxon>Streptophyta</taxon>
        <taxon>Embryophyta</taxon>
        <taxon>Tracheophyta</taxon>
        <taxon>Spermatophyta</taxon>
        <taxon>Magnoliopsida</taxon>
        <taxon>eudicotyledons</taxon>
        <taxon>Gunneridae</taxon>
        <taxon>Pentapetalae</taxon>
        <taxon>rosids</taxon>
        <taxon>malvids</taxon>
        <taxon>Malvales</taxon>
        <taxon>Malvaceae</taxon>
        <taxon>Malvoideae</taxon>
        <taxon>Gossypium</taxon>
    </lineage>
</organism>
<proteinExistence type="predicted"/>